<dbReference type="Proteomes" id="UP001412239">
    <property type="component" value="Unassembled WGS sequence"/>
</dbReference>
<comment type="similarity">
    <text evidence="4">Belongs to the PP2C family.</text>
</comment>
<gene>
    <name evidence="6" type="ORF">GSTUAT00006131001</name>
</gene>
<keyword evidence="2 4" id="KW-0378">Hydrolase</keyword>
<protein>
    <recommendedName>
        <fullName evidence="5">PPM-type phosphatase domain-containing protein</fullName>
    </recommendedName>
</protein>
<organism evidence="6 7">
    <name type="scientific">Tuber aestivum</name>
    <name type="common">summer truffle</name>
    <dbReference type="NCBI Taxonomy" id="59557"/>
    <lineage>
        <taxon>Eukaryota</taxon>
        <taxon>Fungi</taxon>
        <taxon>Dikarya</taxon>
        <taxon>Ascomycota</taxon>
        <taxon>Pezizomycotina</taxon>
        <taxon>Pezizomycetes</taxon>
        <taxon>Pezizales</taxon>
        <taxon>Tuberaceae</taxon>
        <taxon>Tuber</taxon>
    </lineage>
</organism>
<dbReference type="AlphaFoldDB" id="A0A292PQ49"/>
<dbReference type="Pfam" id="PF00481">
    <property type="entry name" value="PP2C"/>
    <property type="match status" value="1"/>
</dbReference>
<dbReference type="SMART" id="SM00332">
    <property type="entry name" value="PP2Cc"/>
    <property type="match status" value="1"/>
</dbReference>
<feature type="domain" description="PPM-type phosphatase" evidence="5">
    <location>
        <begin position="128"/>
        <end position="459"/>
    </location>
</feature>
<dbReference type="PROSITE" id="PS01032">
    <property type="entry name" value="PPM_1"/>
    <property type="match status" value="1"/>
</dbReference>
<dbReference type="InterPro" id="IPR000222">
    <property type="entry name" value="PP2C_BS"/>
</dbReference>
<dbReference type="SUPFAM" id="SSF81606">
    <property type="entry name" value="PP2C-like"/>
    <property type="match status" value="1"/>
</dbReference>
<evidence type="ECO:0000256" key="3">
    <source>
        <dbReference type="ARBA" id="ARBA00022912"/>
    </source>
</evidence>
<sequence length="495" mass="54612">MGRSLFTPRGIWALKDTYAFISRFCTDPSSRVPSGCPYSPPRRPICGYSFYHSVARHGSRKPKPPSIFRAKGEPLLHGCPRRGGGERMFHNYFTTHLPRAVVEPERSSKTSELHDTVVRIPLHSAKQHFGASRSRGNRPYNEDWYQAGVIDIPPFTLSPDSAPTDPSVFYFGVFDGHGGEDCSSFVKDYLHAYIEQSARIFSGGEEQKVATQAQLVSAWKDVVGGYFRRFKPDFGGRGEAGEMEALLTYAFLQADMDFITRARPWFIAGESAPQEGALKKSTHFKGGSTASIALVSTPTATPFWDPKTSATLITAHIGDTRILLSSTSTGLALPLTTNHHPSSPTESRRLRRYATAFVSDSFGEERFGVLANTRSFGDVSQKRLGVSAEPEVYRRELEPSEYAFVVLMSDGISGILTDQEIVDIVKECGTPDEGAKELVEFAEEVTTEGDNATAVVVRLGGWDRRAEGGEGFMGTKDLRAWRRDEALAGSRGRRM</sequence>
<dbReference type="InterPro" id="IPR001932">
    <property type="entry name" value="PPM-type_phosphatase-like_dom"/>
</dbReference>
<evidence type="ECO:0000256" key="4">
    <source>
        <dbReference type="RuleBase" id="RU003465"/>
    </source>
</evidence>
<dbReference type="PANTHER" id="PTHR13832:SF589">
    <property type="entry name" value="[PYRUVATE DEHYDROGENASE [ACETYL-TRANSFERRING]]-PHOSPHATASE 2, MITOCHONDRIAL"/>
    <property type="match status" value="1"/>
</dbReference>
<evidence type="ECO:0000313" key="7">
    <source>
        <dbReference type="Proteomes" id="UP001412239"/>
    </source>
</evidence>
<evidence type="ECO:0000256" key="1">
    <source>
        <dbReference type="ARBA" id="ARBA00022723"/>
    </source>
</evidence>
<proteinExistence type="inferred from homology"/>
<dbReference type="EMBL" id="LN891070">
    <property type="protein sequence ID" value="CUS09772.1"/>
    <property type="molecule type" value="Genomic_DNA"/>
</dbReference>
<dbReference type="GO" id="GO:0004722">
    <property type="term" value="F:protein serine/threonine phosphatase activity"/>
    <property type="evidence" value="ECO:0007669"/>
    <property type="project" value="InterPro"/>
</dbReference>
<name>A0A292PQ49_9PEZI</name>
<dbReference type="PROSITE" id="PS51746">
    <property type="entry name" value="PPM_2"/>
    <property type="match status" value="1"/>
</dbReference>
<keyword evidence="7" id="KW-1185">Reference proteome</keyword>
<evidence type="ECO:0000313" key="6">
    <source>
        <dbReference type="EMBL" id="CUS09772.1"/>
    </source>
</evidence>
<dbReference type="InterPro" id="IPR036457">
    <property type="entry name" value="PPM-type-like_dom_sf"/>
</dbReference>
<dbReference type="GO" id="GO:0046872">
    <property type="term" value="F:metal ion binding"/>
    <property type="evidence" value="ECO:0007669"/>
    <property type="project" value="UniProtKB-KW"/>
</dbReference>
<dbReference type="Gene3D" id="3.60.40.10">
    <property type="entry name" value="PPM-type phosphatase domain"/>
    <property type="match status" value="1"/>
</dbReference>
<keyword evidence="3 4" id="KW-0904">Protein phosphatase</keyword>
<dbReference type="CDD" id="cd00143">
    <property type="entry name" value="PP2Cc"/>
    <property type="match status" value="1"/>
</dbReference>
<evidence type="ECO:0000259" key="5">
    <source>
        <dbReference type="PROSITE" id="PS51746"/>
    </source>
</evidence>
<dbReference type="InterPro" id="IPR015655">
    <property type="entry name" value="PP2C"/>
</dbReference>
<accession>A0A292PQ49</accession>
<reference evidence="6" key="1">
    <citation type="submission" date="2015-10" db="EMBL/GenBank/DDBJ databases">
        <authorList>
            <person name="Regsiter A."/>
            <person name="william w."/>
        </authorList>
    </citation>
    <scope>NUCLEOTIDE SEQUENCE</scope>
    <source>
        <strain evidence="6">Montdore</strain>
    </source>
</reference>
<keyword evidence="1" id="KW-0479">Metal-binding</keyword>
<dbReference type="PANTHER" id="PTHR13832">
    <property type="entry name" value="PROTEIN PHOSPHATASE 2C"/>
    <property type="match status" value="1"/>
</dbReference>
<evidence type="ECO:0000256" key="2">
    <source>
        <dbReference type="ARBA" id="ARBA00022801"/>
    </source>
</evidence>